<sequence length="419" mass="47114">MQPWREASSLIIVTRASVRASIASNSNIIRSSIVESLSAHQAVQTAATANETKDYATPNEPSEPTHSSKPGQYDYRLMMVKRSGLSSFLASAYVFPGGRVEMADFSPRWWDLFAKFNLTRQDLALFSQSITGSRPPIILESKIAQEAAQSSSPEDVLPADIGLRISALRETFEETGVLLLTRPGDDADSYQPLSDRDNVNVDLSAWRERVRKDAASFLDLCFETNLCPNLWSLYEWWNWLTPTSVGHKRCDTMFYVSFLEVEPKVVLDNEEVTTLKWCTPSSILDEHSTADVFLAPPQVYELSRLCNFNEFDALRQFSAERQKFGCERWLPVMSTYQDGAVALLPGDEFYPEQPDIMGRKPVPDFPETLAEYGSRAKVINRLEIRGPVCHARANIRLPCGHLKPVSHQQLELAVLSPMA</sequence>
<dbReference type="SUPFAM" id="SSF55811">
    <property type="entry name" value="Nudix"/>
    <property type="match status" value="1"/>
</dbReference>
<dbReference type="GO" id="GO:0016818">
    <property type="term" value="F:hydrolase activity, acting on acid anhydrides, in phosphorus-containing anhydrides"/>
    <property type="evidence" value="ECO:0007669"/>
    <property type="project" value="InterPro"/>
</dbReference>
<dbReference type="InterPro" id="IPR015797">
    <property type="entry name" value="NUDIX_hydrolase-like_dom_sf"/>
</dbReference>
<dbReference type="CDD" id="cd18870">
    <property type="entry name" value="NUDIX_AcylCoAdiphos_Nudt19"/>
    <property type="match status" value="1"/>
</dbReference>
<reference evidence="10" key="1">
    <citation type="submission" date="2018-10" db="EMBL/GenBank/DDBJ databases">
        <title>Transcriptome assembly of Aceria tosichella (Wheat curl mite) Type 2.</title>
        <authorList>
            <person name="Scully E.D."/>
            <person name="Geib S.M."/>
            <person name="Palmer N.A."/>
            <person name="Gupta A.K."/>
            <person name="Sarath G."/>
            <person name="Tatineni S."/>
        </authorList>
    </citation>
    <scope>NUCLEOTIDE SEQUENCE</scope>
    <source>
        <strain evidence="10">LincolnNE</strain>
    </source>
</reference>
<keyword evidence="4" id="KW-0479">Metal-binding</keyword>
<dbReference type="PANTHER" id="PTHR12318">
    <property type="entry name" value="TESTOSTERONE-REGULATED PROTEIN RP2"/>
    <property type="match status" value="1"/>
</dbReference>
<gene>
    <name evidence="10" type="primary">nudt19</name>
    <name evidence="10" type="ORF">g.14343</name>
</gene>
<dbReference type="InterPro" id="IPR039121">
    <property type="entry name" value="NUDT19"/>
</dbReference>
<feature type="region of interest" description="Disordered" evidence="8">
    <location>
        <begin position="49"/>
        <end position="71"/>
    </location>
</feature>
<proteinExistence type="inferred from homology"/>
<dbReference type="Gene3D" id="3.90.79.10">
    <property type="entry name" value="Nucleoside Triphosphate Pyrophosphohydrolase"/>
    <property type="match status" value="1"/>
</dbReference>
<dbReference type="GO" id="GO:0046872">
    <property type="term" value="F:metal ion binding"/>
    <property type="evidence" value="ECO:0007669"/>
    <property type="project" value="UniProtKB-KW"/>
</dbReference>
<evidence type="ECO:0000259" key="9">
    <source>
        <dbReference type="PROSITE" id="PS51462"/>
    </source>
</evidence>
<comment type="similarity">
    <text evidence="3">Belongs to the Nudix hydrolase family.</text>
</comment>
<evidence type="ECO:0000256" key="6">
    <source>
        <dbReference type="ARBA" id="ARBA00022842"/>
    </source>
</evidence>
<keyword evidence="6" id="KW-0460">Magnesium</keyword>
<organism evidence="10">
    <name type="scientific">Aceria tosichella</name>
    <name type="common">wheat curl mite</name>
    <dbReference type="NCBI Taxonomy" id="561515"/>
    <lineage>
        <taxon>Eukaryota</taxon>
        <taxon>Metazoa</taxon>
        <taxon>Ecdysozoa</taxon>
        <taxon>Arthropoda</taxon>
        <taxon>Chelicerata</taxon>
        <taxon>Arachnida</taxon>
        <taxon>Acari</taxon>
        <taxon>Acariformes</taxon>
        <taxon>Trombidiformes</taxon>
        <taxon>Prostigmata</taxon>
        <taxon>Eupodina</taxon>
        <taxon>Eriophyoidea</taxon>
        <taxon>Eriophyidae</taxon>
        <taxon>Eriophyinae</taxon>
        <taxon>Aceriini</taxon>
        <taxon>Aceria</taxon>
    </lineage>
</organism>
<evidence type="ECO:0000256" key="4">
    <source>
        <dbReference type="ARBA" id="ARBA00022723"/>
    </source>
</evidence>
<protein>
    <submittedName>
        <fullName evidence="10">Nucleoside diphosphate-linked moiety X motif 19, mitochondrial</fullName>
    </submittedName>
</protein>
<comment type="cofactor">
    <cofactor evidence="1">
        <name>Mn(2+)</name>
        <dbReference type="ChEBI" id="CHEBI:29035"/>
    </cofactor>
</comment>
<evidence type="ECO:0000256" key="1">
    <source>
        <dbReference type="ARBA" id="ARBA00001936"/>
    </source>
</evidence>
<evidence type="ECO:0000256" key="8">
    <source>
        <dbReference type="SAM" id="MobiDB-lite"/>
    </source>
</evidence>
<dbReference type="PROSITE" id="PS51462">
    <property type="entry name" value="NUDIX"/>
    <property type="match status" value="1"/>
</dbReference>
<evidence type="ECO:0000256" key="2">
    <source>
        <dbReference type="ARBA" id="ARBA00001946"/>
    </source>
</evidence>
<feature type="domain" description="Nudix hydrolase" evidence="9">
    <location>
        <begin position="61"/>
        <end position="300"/>
    </location>
</feature>
<comment type="cofactor">
    <cofactor evidence="2">
        <name>Mg(2+)</name>
        <dbReference type="ChEBI" id="CHEBI:18420"/>
    </cofactor>
</comment>
<keyword evidence="5" id="KW-0378">Hydrolase</keyword>
<accession>A0A6G1SKA5</accession>
<feature type="compositionally biased region" description="Polar residues" evidence="8">
    <location>
        <begin position="59"/>
        <end position="70"/>
    </location>
</feature>
<dbReference type="AlphaFoldDB" id="A0A6G1SKA5"/>
<dbReference type="EMBL" id="GGYP01006038">
    <property type="protein sequence ID" value="MDE50809.1"/>
    <property type="molecule type" value="Transcribed_RNA"/>
</dbReference>
<dbReference type="InterPro" id="IPR000086">
    <property type="entry name" value="NUDIX_hydrolase_dom"/>
</dbReference>
<name>A0A6G1SKA5_9ACAR</name>
<dbReference type="GO" id="GO:0005739">
    <property type="term" value="C:mitochondrion"/>
    <property type="evidence" value="ECO:0007669"/>
    <property type="project" value="TreeGrafter"/>
</dbReference>
<evidence type="ECO:0000256" key="3">
    <source>
        <dbReference type="ARBA" id="ARBA00005582"/>
    </source>
</evidence>
<keyword evidence="7" id="KW-0464">Manganese</keyword>
<evidence type="ECO:0000256" key="5">
    <source>
        <dbReference type="ARBA" id="ARBA00022801"/>
    </source>
</evidence>
<evidence type="ECO:0000256" key="7">
    <source>
        <dbReference type="ARBA" id="ARBA00023211"/>
    </source>
</evidence>
<dbReference type="PANTHER" id="PTHR12318:SF0">
    <property type="entry name" value="ACYL-COENZYME A DIPHOSPHATASE NUDT19"/>
    <property type="match status" value="1"/>
</dbReference>
<evidence type="ECO:0000313" key="10">
    <source>
        <dbReference type="EMBL" id="MDE50809.1"/>
    </source>
</evidence>